<gene>
    <name evidence="1" type="ORF">BJX63DRAFT_434452</name>
</gene>
<dbReference type="EMBL" id="JBFXLT010000074">
    <property type="protein sequence ID" value="KAL2810287.1"/>
    <property type="molecule type" value="Genomic_DNA"/>
</dbReference>
<name>A0ABR4H4D5_9EURO</name>
<sequence>MAKPGDPHGYATLADVVSSNNYPTAGAQTDPSALTSLSATLYHELFHLTDSDGTDSDGSGLGCYLASDIMGLSWGSRLRALLNAPEPYVFFSMGAYILQNSPSTATPPVFFGPPGWIQA</sequence>
<organism evidence="1 2">
    <name type="scientific">Aspergillus granulosus</name>
    <dbReference type="NCBI Taxonomy" id="176169"/>
    <lineage>
        <taxon>Eukaryota</taxon>
        <taxon>Fungi</taxon>
        <taxon>Dikarya</taxon>
        <taxon>Ascomycota</taxon>
        <taxon>Pezizomycotina</taxon>
        <taxon>Eurotiomycetes</taxon>
        <taxon>Eurotiomycetidae</taxon>
        <taxon>Eurotiales</taxon>
        <taxon>Aspergillaceae</taxon>
        <taxon>Aspergillus</taxon>
        <taxon>Aspergillus subgen. Nidulantes</taxon>
    </lineage>
</organism>
<proteinExistence type="predicted"/>
<keyword evidence="2" id="KW-1185">Reference proteome</keyword>
<reference evidence="1 2" key="1">
    <citation type="submission" date="2024-07" db="EMBL/GenBank/DDBJ databases">
        <title>Section-level genome sequencing and comparative genomics of Aspergillus sections Usti and Cavernicolus.</title>
        <authorList>
            <consortium name="Lawrence Berkeley National Laboratory"/>
            <person name="Nybo J.L."/>
            <person name="Vesth T.C."/>
            <person name="Theobald S."/>
            <person name="Frisvad J.C."/>
            <person name="Larsen T.O."/>
            <person name="Kjaerboelling I."/>
            <person name="Rothschild-Mancinelli K."/>
            <person name="Lyhne E.K."/>
            <person name="Kogle M.E."/>
            <person name="Barry K."/>
            <person name="Clum A."/>
            <person name="Na H."/>
            <person name="Ledsgaard L."/>
            <person name="Lin J."/>
            <person name="Lipzen A."/>
            <person name="Kuo A."/>
            <person name="Riley R."/>
            <person name="Mondo S."/>
            <person name="Labutti K."/>
            <person name="Haridas S."/>
            <person name="Pangalinan J."/>
            <person name="Salamov A.A."/>
            <person name="Simmons B.A."/>
            <person name="Magnuson J.K."/>
            <person name="Chen J."/>
            <person name="Drula E."/>
            <person name="Henrissat B."/>
            <person name="Wiebenga A."/>
            <person name="Lubbers R.J."/>
            <person name="Gomes A.C."/>
            <person name="Makela M.R."/>
            <person name="Stajich J."/>
            <person name="Grigoriev I.V."/>
            <person name="Mortensen U.H."/>
            <person name="De Vries R.P."/>
            <person name="Baker S.E."/>
            <person name="Andersen M.R."/>
        </authorList>
    </citation>
    <scope>NUCLEOTIDE SEQUENCE [LARGE SCALE GENOMIC DNA]</scope>
    <source>
        <strain evidence="1 2">CBS 588.65</strain>
    </source>
</reference>
<evidence type="ECO:0000313" key="1">
    <source>
        <dbReference type="EMBL" id="KAL2810287.1"/>
    </source>
</evidence>
<accession>A0ABR4H4D5</accession>
<protein>
    <submittedName>
        <fullName evidence="1">Uncharacterized protein</fullName>
    </submittedName>
</protein>
<dbReference type="Proteomes" id="UP001610334">
    <property type="component" value="Unassembled WGS sequence"/>
</dbReference>
<comment type="caution">
    <text evidence="1">The sequence shown here is derived from an EMBL/GenBank/DDBJ whole genome shotgun (WGS) entry which is preliminary data.</text>
</comment>
<evidence type="ECO:0000313" key="2">
    <source>
        <dbReference type="Proteomes" id="UP001610334"/>
    </source>
</evidence>